<evidence type="ECO:0000313" key="2">
    <source>
        <dbReference type="EMBL" id="HIU33570.1"/>
    </source>
</evidence>
<gene>
    <name evidence="2" type="ORF">IAB02_03320</name>
</gene>
<dbReference type="Proteomes" id="UP000824072">
    <property type="component" value="Unassembled WGS sequence"/>
</dbReference>
<feature type="chain" id="PRO_5038766746" evidence="1">
    <location>
        <begin position="25"/>
        <end position="493"/>
    </location>
</feature>
<dbReference type="PANTHER" id="PTHR37841:SF1">
    <property type="entry name" value="DUF3298 DOMAIN-CONTAINING PROTEIN"/>
    <property type="match status" value="1"/>
</dbReference>
<comment type="caution">
    <text evidence="2">The sequence shown here is derived from an EMBL/GenBank/DDBJ whole genome shotgun (WGS) entry which is preliminary data.</text>
</comment>
<proteinExistence type="predicted"/>
<dbReference type="AlphaFoldDB" id="A0A9D1IAN8"/>
<evidence type="ECO:0000256" key="1">
    <source>
        <dbReference type="SAM" id="SignalP"/>
    </source>
</evidence>
<protein>
    <submittedName>
        <fullName evidence="2">WG repeat-containing protein</fullName>
    </submittedName>
</protein>
<organism evidence="2 3">
    <name type="scientific">Candidatus Pullichristensenella excrementigallinarum</name>
    <dbReference type="NCBI Taxonomy" id="2840907"/>
    <lineage>
        <taxon>Bacteria</taxon>
        <taxon>Bacillati</taxon>
        <taxon>Bacillota</taxon>
        <taxon>Clostridia</taxon>
        <taxon>Candidatus Pullichristensenella</taxon>
    </lineage>
</organism>
<reference evidence="2" key="1">
    <citation type="submission" date="2020-10" db="EMBL/GenBank/DDBJ databases">
        <authorList>
            <person name="Gilroy R."/>
        </authorList>
    </citation>
    <scope>NUCLEOTIDE SEQUENCE</scope>
    <source>
        <strain evidence="2">ChiHcec3-11533</strain>
    </source>
</reference>
<reference evidence="2" key="2">
    <citation type="journal article" date="2021" name="PeerJ">
        <title>Extensive microbial diversity within the chicken gut microbiome revealed by metagenomics and culture.</title>
        <authorList>
            <person name="Gilroy R."/>
            <person name="Ravi A."/>
            <person name="Getino M."/>
            <person name="Pursley I."/>
            <person name="Horton D.L."/>
            <person name="Alikhan N.F."/>
            <person name="Baker D."/>
            <person name="Gharbi K."/>
            <person name="Hall N."/>
            <person name="Watson M."/>
            <person name="Adriaenssens E.M."/>
            <person name="Foster-Nyarko E."/>
            <person name="Jarju S."/>
            <person name="Secka A."/>
            <person name="Antonio M."/>
            <person name="Oren A."/>
            <person name="Chaudhuri R.R."/>
            <person name="La Ragione R."/>
            <person name="Hildebrand F."/>
            <person name="Pallen M.J."/>
        </authorList>
    </citation>
    <scope>NUCLEOTIDE SEQUENCE</scope>
    <source>
        <strain evidence="2">ChiHcec3-11533</strain>
    </source>
</reference>
<keyword evidence="1" id="KW-0732">Signal</keyword>
<feature type="signal peptide" evidence="1">
    <location>
        <begin position="1"/>
        <end position="24"/>
    </location>
</feature>
<sequence>MRRWRVLIWSCIMAVALLSASAAAEWEGTFAIYDAQGSMLFSQEGELLVPRGAYVNLYCVSPEDCPREQRLFYAQPATPVEMPGTLREDEDLPGALMDAQGNLLTEAEYSAFTHYWQEGVVIFCQADRYGAMDTSGRVLLEAKYTSLVPNGEGGFLGTPESTLRYGEDGYPYWAELYRIDGDGREVSLGYTTSPYGLSTFSEGLCAVSIGVGEAQMYGYLNAQGEIAIEPQFQWANAFSNGLAEVTTLEGKQGLLRPDGSWALEPVYMQFASLYREGKSFAGETFLAWPDAHTIAMMDCKTLETYKTFRAPQAEYFSGYAVNESLYSISDGTRTAMCDARGKILFSFSNADGIYVDGYYGRTDGTPARMVRTQGDWPEGSAWLIAMDGSEVSGPYQSLSCVSWYGDQGRYMVASYETMTIQLEDGSTYQTPLGETYRYGLIDQDGKEILPVRYRALYECAPGLYWAREADFSGLLDEAGNWLYTISDYEQLMD</sequence>
<dbReference type="Pfam" id="PF14903">
    <property type="entry name" value="WG_beta_rep"/>
    <property type="match status" value="2"/>
</dbReference>
<dbReference type="PANTHER" id="PTHR37841">
    <property type="entry name" value="GLR2918 PROTEIN"/>
    <property type="match status" value="1"/>
</dbReference>
<dbReference type="InterPro" id="IPR032774">
    <property type="entry name" value="WG_beta_rep"/>
</dbReference>
<name>A0A9D1IAN8_9FIRM</name>
<dbReference type="EMBL" id="DVMU01000073">
    <property type="protein sequence ID" value="HIU33570.1"/>
    <property type="molecule type" value="Genomic_DNA"/>
</dbReference>
<evidence type="ECO:0000313" key="3">
    <source>
        <dbReference type="Proteomes" id="UP000824072"/>
    </source>
</evidence>
<accession>A0A9D1IAN8</accession>